<sequence>MNQSNGSARSHCLSPARAKIAIDAPLGPTTYARMFPELPSFRADEEFLHALGRAGGLCDCGDADDSPDSLADTAAGWPIFGQFVAHDITADRSTLRAHTDTAELHNARSPKLNLESLYGDGPTGHPFLYQRDDPAKFLLGQDGPDIQRNAEGTAIIGDPRMTRTC</sequence>
<evidence type="ECO:0008006" key="3">
    <source>
        <dbReference type="Google" id="ProtNLM"/>
    </source>
</evidence>
<proteinExistence type="predicted"/>
<dbReference type="GO" id="GO:0006979">
    <property type="term" value="P:response to oxidative stress"/>
    <property type="evidence" value="ECO:0007669"/>
    <property type="project" value="InterPro"/>
</dbReference>
<evidence type="ECO:0000313" key="2">
    <source>
        <dbReference type="Proteomes" id="UP000535182"/>
    </source>
</evidence>
<keyword evidence="2" id="KW-1185">Reference proteome</keyword>
<accession>A0A9X0QEC0</accession>
<dbReference type="GO" id="GO:0004601">
    <property type="term" value="F:peroxidase activity"/>
    <property type="evidence" value="ECO:0007669"/>
    <property type="project" value="InterPro"/>
</dbReference>
<dbReference type="InterPro" id="IPR010255">
    <property type="entry name" value="Haem_peroxidase_sf"/>
</dbReference>
<dbReference type="Proteomes" id="UP000535182">
    <property type="component" value="Unassembled WGS sequence"/>
</dbReference>
<dbReference type="SUPFAM" id="SSF48113">
    <property type="entry name" value="Heme-dependent peroxidases"/>
    <property type="match status" value="1"/>
</dbReference>
<gene>
    <name evidence="1" type="ORF">HDF14_002436</name>
</gene>
<dbReference type="RefSeq" id="WP_183976734.1">
    <property type="nucleotide sequence ID" value="NZ_JACHEB010000005.1"/>
</dbReference>
<evidence type="ECO:0000313" key="1">
    <source>
        <dbReference type="EMBL" id="MBB5328820.1"/>
    </source>
</evidence>
<comment type="caution">
    <text evidence="1">The sequence shown here is derived from an EMBL/GenBank/DDBJ whole genome shotgun (WGS) entry which is preliminary data.</text>
</comment>
<dbReference type="AlphaFoldDB" id="A0A9X0QEC0"/>
<reference evidence="1 2" key="1">
    <citation type="submission" date="2020-08" db="EMBL/GenBank/DDBJ databases">
        <title>Genomic Encyclopedia of Type Strains, Phase IV (KMG-V): Genome sequencing to study the core and pangenomes of soil and plant-associated prokaryotes.</title>
        <authorList>
            <person name="Whitman W."/>
        </authorList>
    </citation>
    <scope>NUCLEOTIDE SEQUENCE [LARGE SCALE GENOMIC DNA]</scope>
    <source>
        <strain evidence="1 2">X5P2</strain>
    </source>
</reference>
<name>A0A9X0QEC0_9BACT</name>
<organism evidence="1 2">
    <name type="scientific">Tunturiibacter gelidiferens</name>
    <dbReference type="NCBI Taxonomy" id="3069689"/>
    <lineage>
        <taxon>Bacteria</taxon>
        <taxon>Pseudomonadati</taxon>
        <taxon>Acidobacteriota</taxon>
        <taxon>Terriglobia</taxon>
        <taxon>Terriglobales</taxon>
        <taxon>Acidobacteriaceae</taxon>
        <taxon>Tunturiibacter</taxon>
    </lineage>
</organism>
<protein>
    <recommendedName>
        <fullName evidence="3">Peroxidase</fullName>
    </recommendedName>
</protein>
<dbReference type="EMBL" id="JACHEB010000005">
    <property type="protein sequence ID" value="MBB5328820.1"/>
    <property type="molecule type" value="Genomic_DNA"/>
</dbReference>
<dbReference type="GO" id="GO:0020037">
    <property type="term" value="F:heme binding"/>
    <property type="evidence" value="ECO:0007669"/>
    <property type="project" value="InterPro"/>
</dbReference>